<dbReference type="OrthoDB" id="771136at2759"/>
<dbReference type="GO" id="GO:0006508">
    <property type="term" value="P:proteolysis"/>
    <property type="evidence" value="ECO:0007669"/>
    <property type="project" value="UniProtKB-KW"/>
</dbReference>
<dbReference type="FunFam" id="2.40.70.10:FF:000115">
    <property type="entry name" value="Lysosomal aspartic protease"/>
    <property type="match status" value="1"/>
</dbReference>
<evidence type="ECO:0000256" key="4">
    <source>
        <dbReference type="ARBA" id="ARBA00022801"/>
    </source>
</evidence>
<evidence type="ECO:0000313" key="13">
    <source>
        <dbReference type="Proteomes" id="UP000245207"/>
    </source>
</evidence>
<evidence type="ECO:0000256" key="3">
    <source>
        <dbReference type="ARBA" id="ARBA00022750"/>
    </source>
</evidence>
<evidence type="ECO:0000256" key="1">
    <source>
        <dbReference type="ARBA" id="ARBA00007447"/>
    </source>
</evidence>
<comment type="caution">
    <text evidence="12">The sequence shown here is derived from an EMBL/GenBank/DDBJ whole genome shotgun (WGS) entry which is preliminary data.</text>
</comment>
<comment type="similarity">
    <text evidence="1 10">Belongs to the peptidase A1 family.</text>
</comment>
<keyword evidence="13" id="KW-1185">Reference proteome</keyword>
<evidence type="ECO:0000256" key="5">
    <source>
        <dbReference type="ARBA" id="ARBA00023145"/>
    </source>
</evidence>
<feature type="active site" evidence="8">
    <location>
        <position position="296"/>
    </location>
</feature>
<dbReference type="Gene3D" id="1.10.225.10">
    <property type="entry name" value="Saposin-like"/>
    <property type="match status" value="1"/>
</dbReference>
<feature type="disulfide bond" evidence="9">
    <location>
        <begin position="122"/>
        <end position="128"/>
    </location>
</feature>
<dbReference type="InterPro" id="IPR001969">
    <property type="entry name" value="Aspartic_peptidase_AS"/>
</dbReference>
<name>A0A2U1LN78_ARTAN</name>
<reference evidence="12 13" key="1">
    <citation type="journal article" date="2018" name="Mol. Plant">
        <title>The genome of Artemisia annua provides insight into the evolution of Asteraceae family and artemisinin biosynthesis.</title>
        <authorList>
            <person name="Shen Q."/>
            <person name="Zhang L."/>
            <person name="Liao Z."/>
            <person name="Wang S."/>
            <person name="Yan T."/>
            <person name="Shi P."/>
            <person name="Liu M."/>
            <person name="Fu X."/>
            <person name="Pan Q."/>
            <person name="Wang Y."/>
            <person name="Lv Z."/>
            <person name="Lu X."/>
            <person name="Zhang F."/>
            <person name="Jiang W."/>
            <person name="Ma Y."/>
            <person name="Chen M."/>
            <person name="Hao X."/>
            <person name="Li L."/>
            <person name="Tang Y."/>
            <person name="Lv G."/>
            <person name="Zhou Y."/>
            <person name="Sun X."/>
            <person name="Brodelius P.E."/>
            <person name="Rose J.K.C."/>
            <person name="Tang K."/>
        </authorList>
    </citation>
    <scope>NUCLEOTIDE SEQUENCE [LARGE SCALE GENOMIC DNA]</scope>
    <source>
        <strain evidence="13">cv. Huhao1</strain>
        <tissue evidence="12">Leaf</tissue>
    </source>
</reference>
<dbReference type="SUPFAM" id="SSF50630">
    <property type="entry name" value="Acid proteases"/>
    <property type="match status" value="1"/>
</dbReference>
<evidence type="ECO:0000256" key="9">
    <source>
        <dbReference type="PIRSR" id="PIRSR601461-2"/>
    </source>
</evidence>
<keyword evidence="6 9" id="KW-1015">Disulfide bond</keyword>
<feature type="domain" description="Peptidase A1" evidence="11">
    <location>
        <begin position="91"/>
        <end position="511"/>
    </location>
</feature>
<evidence type="ECO:0000256" key="2">
    <source>
        <dbReference type="ARBA" id="ARBA00022670"/>
    </source>
</evidence>
<keyword evidence="2 10" id="KW-0645">Protease</keyword>
<dbReference type="GO" id="GO:0004190">
    <property type="term" value="F:aspartic-type endopeptidase activity"/>
    <property type="evidence" value="ECO:0007669"/>
    <property type="project" value="UniProtKB-KW"/>
</dbReference>
<dbReference type="STRING" id="35608.A0A2U1LN78"/>
<evidence type="ECO:0000313" key="12">
    <source>
        <dbReference type="EMBL" id="PWA50460.1"/>
    </source>
</evidence>
<dbReference type="InterPro" id="IPR001461">
    <property type="entry name" value="Aspartic_peptidase_A1"/>
</dbReference>
<keyword evidence="4 10" id="KW-0378">Hydrolase</keyword>
<dbReference type="Proteomes" id="UP000245207">
    <property type="component" value="Unassembled WGS sequence"/>
</dbReference>
<dbReference type="InterPro" id="IPR021109">
    <property type="entry name" value="Peptidase_aspartic_dom_sf"/>
</dbReference>
<evidence type="ECO:0000256" key="6">
    <source>
        <dbReference type="ARBA" id="ARBA00023157"/>
    </source>
</evidence>
<evidence type="ECO:0000256" key="7">
    <source>
        <dbReference type="ARBA" id="ARBA00023180"/>
    </source>
</evidence>
<dbReference type="PRINTS" id="PR00792">
    <property type="entry name" value="PEPSIN"/>
</dbReference>
<proteinExistence type="inferred from homology"/>
<accession>A0A2U1LN78</accession>
<dbReference type="InterPro" id="IPR011001">
    <property type="entry name" value="Saposin-like"/>
</dbReference>
<protein>
    <submittedName>
        <fullName evidence="12">Aspartic proteinase</fullName>
    </submittedName>
</protein>
<dbReference type="PANTHER" id="PTHR47966">
    <property type="entry name" value="BETA-SITE APP-CLEAVING ENZYME, ISOFORM A-RELATED"/>
    <property type="match status" value="1"/>
</dbReference>
<keyword evidence="5" id="KW-0865">Zymogen</keyword>
<keyword evidence="7" id="KW-0325">Glycoprotein</keyword>
<dbReference type="Pfam" id="PF00026">
    <property type="entry name" value="Asp"/>
    <property type="match status" value="1"/>
</dbReference>
<dbReference type="EMBL" id="PKPP01008524">
    <property type="protein sequence ID" value="PWA50460.1"/>
    <property type="molecule type" value="Genomic_DNA"/>
</dbReference>
<feature type="active site" evidence="8">
    <location>
        <position position="109"/>
    </location>
</feature>
<dbReference type="Gene3D" id="2.40.70.10">
    <property type="entry name" value="Acid Proteases"/>
    <property type="match status" value="2"/>
</dbReference>
<dbReference type="FunFam" id="2.40.70.10:FF:000044">
    <property type="entry name" value="Lysosomal aspartic protease"/>
    <property type="match status" value="1"/>
</dbReference>
<dbReference type="AlphaFoldDB" id="A0A2U1LN78"/>
<dbReference type="InterPro" id="IPR033121">
    <property type="entry name" value="PEPTIDASE_A1"/>
</dbReference>
<evidence type="ECO:0000256" key="10">
    <source>
        <dbReference type="RuleBase" id="RU000454"/>
    </source>
</evidence>
<dbReference type="PANTHER" id="PTHR47966:SF80">
    <property type="entry name" value="ASPARTIC PROTEINASE-LIKE"/>
    <property type="match status" value="1"/>
</dbReference>
<dbReference type="PROSITE" id="PS00141">
    <property type="entry name" value="ASP_PROTEASE"/>
    <property type="match status" value="2"/>
</dbReference>
<gene>
    <name evidence="12" type="ORF">CTI12_AA470850</name>
</gene>
<dbReference type="SUPFAM" id="SSF47862">
    <property type="entry name" value="Saposin"/>
    <property type="match status" value="1"/>
</dbReference>
<organism evidence="12 13">
    <name type="scientific">Artemisia annua</name>
    <name type="common">Sweet wormwood</name>
    <dbReference type="NCBI Taxonomy" id="35608"/>
    <lineage>
        <taxon>Eukaryota</taxon>
        <taxon>Viridiplantae</taxon>
        <taxon>Streptophyta</taxon>
        <taxon>Embryophyta</taxon>
        <taxon>Tracheophyta</taxon>
        <taxon>Spermatophyta</taxon>
        <taxon>Magnoliopsida</taxon>
        <taxon>eudicotyledons</taxon>
        <taxon>Gunneridae</taxon>
        <taxon>Pentapetalae</taxon>
        <taxon>asterids</taxon>
        <taxon>campanulids</taxon>
        <taxon>Asterales</taxon>
        <taxon>Asteraceae</taxon>
        <taxon>Asteroideae</taxon>
        <taxon>Anthemideae</taxon>
        <taxon>Artemisiinae</taxon>
        <taxon>Artemisia</taxon>
    </lineage>
</organism>
<evidence type="ECO:0000259" key="11">
    <source>
        <dbReference type="PROSITE" id="PS51767"/>
    </source>
</evidence>
<dbReference type="PROSITE" id="PS51767">
    <property type="entry name" value="PEPTIDASE_A1"/>
    <property type="match status" value="1"/>
</dbReference>
<keyword evidence="3 10" id="KW-0064">Aspartyl protease</keyword>
<sequence length="514" mass="56108">MRSEVKTLAIFLFLSALHFTLIFSTSTDGLIRIGLKKVKFDETNSILSDLGLDYGDYIKMSIKKYRQSLYNIGDTQGSDVVALNNYMDAQYFGEIGIGTPPQMFKVIFDTGSSNLWVPSSDCVSSASCLFHSKYYSSLSKTYKANGKSAAIDYGNGSISGYFSEDNVKLGDLVVEHQMFIEATKEPDVTFLTGKFDGILGLGFKEISVGNVVPVWDNIVNQHLVKERVFSFWLNRQSEEAEGGEIVFGGVDPNHYKGIHTYVPVTKKGYWQFDMGDVLIDGKPTEFCKNGCSAIADSGTSMLAGPTYVCSSFVLVTSQGLISQINQAIGVNGPGSDLCKKAVSAVVDPGTICPIVAMCNSSSSIDHEVSIGIKSVVDSNDSVSEPVNPACTICQTIVKFMQESLQKNETREIYIKIYSGMCSSVPVEEGTIDCARLPSMPIISFTIGGKEFELSPDDYILKIGKGADMLCLSGFTALDIPPPRGPLWILGDVFMRRYHTIFDYDNLRVGFAEAA</sequence>
<evidence type="ECO:0000256" key="8">
    <source>
        <dbReference type="PIRSR" id="PIRSR601461-1"/>
    </source>
</evidence>